<dbReference type="Gene3D" id="2.40.30.10">
    <property type="entry name" value="Translation factors"/>
    <property type="match status" value="1"/>
</dbReference>
<dbReference type="InterPro" id="IPR017927">
    <property type="entry name" value="FAD-bd_FR_type"/>
</dbReference>
<dbReference type="InterPro" id="IPR039261">
    <property type="entry name" value="FNR_nucleotide-bd"/>
</dbReference>
<dbReference type="Proteomes" id="UP000034680">
    <property type="component" value="Unassembled WGS sequence"/>
</dbReference>
<feature type="domain" description="FAD-binding FR-type" evidence="3">
    <location>
        <begin position="318"/>
        <end position="433"/>
    </location>
</feature>
<comment type="similarity">
    <text evidence="1">Belongs to the AIM32 family.</text>
</comment>
<dbReference type="PANTHER" id="PTHR31902:SF7">
    <property type="entry name" value="ALTERED INHERITANCE OF MITOCHONDRIA PROTEIN 32"/>
    <property type="match status" value="1"/>
</dbReference>
<dbReference type="Pfam" id="PF06999">
    <property type="entry name" value="Suc_Fer-like"/>
    <property type="match status" value="1"/>
</dbReference>
<organism evidence="4 5">
    <name type="scientific">Diaporthe ampelina</name>
    <dbReference type="NCBI Taxonomy" id="1214573"/>
    <lineage>
        <taxon>Eukaryota</taxon>
        <taxon>Fungi</taxon>
        <taxon>Dikarya</taxon>
        <taxon>Ascomycota</taxon>
        <taxon>Pezizomycotina</taxon>
        <taxon>Sordariomycetes</taxon>
        <taxon>Sordariomycetidae</taxon>
        <taxon>Diaporthales</taxon>
        <taxon>Diaporthaceae</taxon>
        <taxon>Diaporthe</taxon>
    </lineage>
</organism>
<dbReference type="SUPFAM" id="SSF52343">
    <property type="entry name" value="Ferredoxin reductase-like, C-terminal NADP-linked domain"/>
    <property type="match status" value="1"/>
</dbReference>
<dbReference type="PANTHER" id="PTHR31902">
    <property type="entry name" value="ACTIN PATCHES DISTAL PROTEIN 1"/>
    <property type="match status" value="1"/>
</dbReference>
<dbReference type="InterPro" id="IPR009737">
    <property type="entry name" value="Aim32/Apd1-like"/>
</dbReference>
<dbReference type="STRING" id="1214573.A0A0G2FZH3"/>
<dbReference type="GO" id="GO:0016491">
    <property type="term" value="F:oxidoreductase activity"/>
    <property type="evidence" value="ECO:0007669"/>
    <property type="project" value="InterPro"/>
</dbReference>
<dbReference type="PROSITE" id="PS51384">
    <property type="entry name" value="FAD_FR"/>
    <property type="match status" value="1"/>
</dbReference>
<evidence type="ECO:0000313" key="5">
    <source>
        <dbReference type="Proteomes" id="UP000034680"/>
    </source>
</evidence>
<dbReference type="AlphaFoldDB" id="A0A0G2FZH3"/>
<reference evidence="4 5" key="2">
    <citation type="submission" date="2015-05" db="EMBL/GenBank/DDBJ databases">
        <authorList>
            <person name="Morales-Cruz A."/>
            <person name="Amrine K.C."/>
            <person name="Cantu D."/>
        </authorList>
    </citation>
    <scope>NUCLEOTIDE SEQUENCE [LARGE SCALE GENOMIC DNA]</scope>
    <source>
        <strain evidence="4">DA912</strain>
    </source>
</reference>
<gene>
    <name evidence="4" type="ORF">UCDDA912_g00494</name>
</gene>
<dbReference type="OrthoDB" id="10253744at2759"/>
<evidence type="ECO:0000256" key="1">
    <source>
        <dbReference type="ARBA" id="ARBA00038208"/>
    </source>
</evidence>
<proteinExistence type="inferred from homology"/>
<dbReference type="SUPFAM" id="SSF63380">
    <property type="entry name" value="Riboflavin synthase domain-like"/>
    <property type="match status" value="1"/>
</dbReference>
<dbReference type="InterPro" id="IPR017938">
    <property type="entry name" value="Riboflavin_synthase-like_b-brl"/>
</dbReference>
<protein>
    <recommendedName>
        <fullName evidence="2">Altered inheritance of mitochondria protein 32</fullName>
    </recommendedName>
</protein>
<sequence>MPDGLEIDHKGKLNGLISNYSEQVLICTGKDDWPSRIEEDNSGDNLAADLKELFGRGGVYSDPFHNISVLSSSFASSVARRTELVTTSVYLVPSFKYVPFLPRVSFDSVEALAKGFLLPDKLHSAHDGLSPIHRDRLTRKPMYGQLLHGVRDVEDIMVLICGHGGRDMRCGIMGPVLRSEFEAQLARRGVEVLRGPVEIDVPSEAEAITGAVRKPAPTARVGLISHIGGHKFAGNIIIYLPPSMKTASGEKHPLAGHGLCNLIAVQTMLQPKNHGGNKRRGRPLAILTIAILGAALFSTATDTGNPFGKPPMGLLNSESFVPFKVVSTERTSPTTFILTVSAPAPHEADNAALIEDAWSHGLWSVEIKQPQLQIARNYTPLPPAPVPAPAPANYPLRFLVRKYDGGEVSTYLSRLGPGDDVWLRGPHLGFDVAARLGAAGERVVFLAGGTGVAPALQVARHLLSMRKGGEQGRKLSMEIIWASRSRADCAGCPRLLQRDGGRGFWGRMASVAGGSAPAGDQDMDGLQNPIVRELRELQAVYRSQGHALEFRCVADDEAGVISGADVTRATGPSRTPSPSTAMERAPCYYHSQRLLQHSTHESDVELKGQGQLGPDTAAGECACGGKGVNGKNLLMISGPDGFVSAYVGSKVWTDGAERQGPVGGLVRKLVQKSPEAWRDWLVLKQ</sequence>
<keyword evidence="5" id="KW-1185">Reference proteome</keyword>
<evidence type="ECO:0000313" key="4">
    <source>
        <dbReference type="EMBL" id="KKY39476.1"/>
    </source>
</evidence>
<dbReference type="Gene3D" id="3.40.50.80">
    <property type="entry name" value="Nucleotide-binding domain of ferredoxin-NADP reductase (FNR) module"/>
    <property type="match status" value="1"/>
</dbReference>
<evidence type="ECO:0000259" key="3">
    <source>
        <dbReference type="PROSITE" id="PS51384"/>
    </source>
</evidence>
<comment type="caution">
    <text evidence="4">The sequence shown here is derived from an EMBL/GenBank/DDBJ whole genome shotgun (WGS) entry which is preliminary data.</text>
</comment>
<reference evidence="4 5" key="1">
    <citation type="submission" date="2015-05" db="EMBL/GenBank/DDBJ databases">
        <title>Distinctive expansion of gene families associated with plant cell wall degradation and secondary metabolism in the genomes of grapevine trunk pathogens.</title>
        <authorList>
            <person name="Lawrence D.P."/>
            <person name="Travadon R."/>
            <person name="Rolshausen P.E."/>
            <person name="Baumgartner K."/>
        </authorList>
    </citation>
    <scope>NUCLEOTIDE SEQUENCE [LARGE SCALE GENOMIC DNA]</scope>
    <source>
        <strain evidence="4">DA912</strain>
    </source>
</reference>
<evidence type="ECO:0000256" key="2">
    <source>
        <dbReference type="ARBA" id="ARBA00040895"/>
    </source>
</evidence>
<dbReference type="EMBL" id="LCUC01000018">
    <property type="protein sequence ID" value="KKY39476.1"/>
    <property type="molecule type" value="Genomic_DNA"/>
</dbReference>
<accession>A0A0G2FZH3</accession>
<name>A0A0G2FZH3_9PEZI</name>